<protein>
    <recommendedName>
        <fullName evidence="4">Outer membrane protein beta-barrel domain-containing protein</fullName>
    </recommendedName>
</protein>
<dbReference type="OrthoDB" id="1082206at2"/>
<dbReference type="AlphaFoldDB" id="A0A5C8GGB4"/>
<evidence type="ECO:0000256" key="1">
    <source>
        <dbReference type="SAM" id="SignalP"/>
    </source>
</evidence>
<keyword evidence="1" id="KW-0732">Signal</keyword>
<reference evidence="3" key="1">
    <citation type="submission" date="2019-05" db="EMBL/GenBank/DDBJ databases">
        <title>Prevotella brunnea sp. nov., isolated from a wound of a patient.</title>
        <authorList>
            <person name="Buhl M."/>
        </authorList>
    </citation>
    <scope>NUCLEOTIDE SEQUENCE [LARGE SCALE GENOMIC DNA]</scope>
    <source>
        <strain evidence="3">A2672</strain>
    </source>
</reference>
<proteinExistence type="predicted"/>
<dbReference type="Proteomes" id="UP000321612">
    <property type="component" value="Unassembled WGS sequence"/>
</dbReference>
<accession>A0A5C8GGB4</accession>
<comment type="caution">
    <text evidence="2">The sequence shown here is derived from an EMBL/GenBank/DDBJ whole genome shotgun (WGS) entry which is preliminary data.</text>
</comment>
<gene>
    <name evidence="2" type="ORF">ETF27_07875</name>
</gene>
<evidence type="ECO:0000313" key="3">
    <source>
        <dbReference type="Proteomes" id="UP000321612"/>
    </source>
</evidence>
<dbReference type="RefSeq" id="WP_147785676.1">
    <property type="nucleotide sequence ID" value="NZ_SDIK01000056.1"/>
</dbReference>
<evidence type="ECO:0008006" key="4">
    <source>
        <dbReference type="Google" id="ProtNLM"/>
    </source>
</evidence>
<evidence type="ECO:0000313" key="2">
    <source>
        <dbReference type="EMBL" id="TXJ60884.1"/>
    </source>
</evidence>
<dbReference type="InterPro" id="IPR046111">
    <property type="entry name" value="DUF6048"/>
</dbReference>
<keyword evidence="3" id="KW-1185">Reference proteome</keyword>
<dbReference type="EMBL" id="SDIK01000056">
    <property type="protein sequence ID" value="TXJ60884.1"/>
    <property type="molecule type" value="Genomic_DNA"/>
</dbReference>
<feature type="chain" id="PRO_5022731895" description="Outer membrane protein beta-barrel domain-containing protein" evidence="1">
    <location>
        <begin position="28"/>
        <end position="233"/>
    </location>
</feature>
<organism evidence="2 3">
    <name type="scientific">Prevotella brunnea</name>
    <dbReference type="NCBI Taxonomy" id="2508867"/>
    <lineage>
        <taxon>Bacteria</taxon>
        <taxon>Pseudomonadati</taxon>
        <taxon>Bacteroidota</taxon>
        <taxon>Bacteroidia</taxon>
        <taxon>Bacteroidales</taxon>
        <taxon>Prevotellaceae</taxon>
        <taxon>Prevotella</taxon>
    </lineage>
</organism>
<feature type="signal peptide" evidence="1">
    <location>
        <begin position="1"/>
        <end position="27"/>
    </location>
</feature>
<sequence>MKRKSIFTSILIALGSLLALLPLPAQAQKGGTKRKVVAKTTPDSIPLFRGFAVGTDLIGMGQRLIADYGQYEACLILNLKDCYFPTIEVGYGQADKLSDATNIRYKTAAPYARVGCDYNVLRNKHDSYRLLVGARVAYTSFKYDISSPGVTDPVWGGHTEYAANDESCSMLWAEIVGRLDAAIAGPLRMGWSVRYRTRITNKQGEMGAPWYVPGFGKDGSTRLAATFHILLEF</sequence>
<dbReference type="Pfam" id="PF19515">
    <property type="entry name" value="DUF6048"/>
    <property type="match status" value="1"/>
</dbReference>
<name>A0A5C8GGB4_9BACT</name>